<dbReference type="SMART" id="SM00421">
    <property type="entry name" value="HTH_LUXR"/>
    <property type="match status" value="1"/>
</dbReference>
<dbReference type="Proteomes" id="UP000054092">
    <property type="component" value="Unassembled WGS sequence"/>
</dbReference>
<evidence type="ECO:0000313" key="3">
    <source>
        <dbReference type="Proteomes" id="UP000054092"/>
    </source>
</evidence>
<dbReference type="SUPFAM" id="SSF46894">
    <property type="entry name" value="C-terminal effector domain of the bipartite response regulators"/>
    <property type="match status" value="1"/>
</dbReference>
<organism evidence="2 3">
    <name type="scientific">Mesotoga prima</name>
    <dbReference type="NCBI Taxonomy" id="1184387"/>
    <lineage>
        <taxon>Bacteria</taxon>
        <taxon>Thermotogati</taxon>
        <taxon>Thermotogota</taxon>
        <taxon>Thermotogae</taxon>
        <taxon>Kosmotogales</taxon>
        <taxon>Kosmotogaceae</taxon>
        <taxon>Mesotoga</taxon>
    </lineage>
</organism>
<dbReference type="Pfam" id="PF00196">
    <property type="entry name" value="GerE"/>
    <property type="match status" value="1"/>
</dbReference>
<dbReference type="AlphaFoldDB" id="A0A101HQX9"/>
<dbReference type="Pfam" id="PF09860">
    <property type="entry name" value="DUF2087"/>
    <property type="match status" value="1"/>
</dbReference>
<dbReference type="GO" id="GO:0006355">
    <property type="term" value="P:regulation of DNA-templated transcription"/>
    <property type="evidence" value="ECO:0007669"/>
    <property type="project" value="InterPro"/>
</dbReference>
<accession>A0A101HQX9</accession>
<dbReference type="InterPro" id="IPR036388">
    <property type="entry name" value="WH-like_DNA-bd_sf"/>
</dbReference>
<comment type="caution">
    <text evidence="2">The sequence shown here is derived from an EMBL/GenBank/DDBJ whole genome shotgun (WGS) entry which is preliminary data.</text>
</comment>
<name>A0A101HQX9_9BACT</name>
<evidence type="ECO:0000313" key="2">
    <source>
        <dbReference type="EMBL" id="KUK81441.1"/>
    </source>
</evidence>
<feature type="domain" description="HTH luxR-type" evidence="1">
    <location>
        <begin position="77"/>
        <end position="125"/>
    </location>
</feature>
<dbReference type="EMBL" id="LGGP01000057">
    <property type="protein sequence ID" value="KUK81441.1"/>
    <property type="molecule type" value="Genomic_DNA"/>
</dbReference>
<proteinExistence type="predicted"/>
<sequence>MESSELFWDSSIEELEAGYKLLNDSFVCLACGKTFKKGIVFKSSNDLLMDAEKAVNEHISSCHGSAFNTLLELDRKYTGLSEQQQTLMRLFYKGMGDKEIARELSLSQSTVRNYRFRLKEKARQAKIFLVLHLMMERSVGKEDRIVDVHRNAAMIDERYAVTEAERNERVARFFGEDRKLARFPKREKDRVIVLREIAKVFKPGVKYSEEQTNENLRKFHDDYALLRRYLIEYGLIDRRPDGSCYWLVF</sequence>
<gene>
    <name evidence="2" type="ORF">XD94_0464</name>
</gene>
<dbReference type="InterPro" id="IPR018656">
    <property type="entry name" value="DUF2087"/>
</dbReference>
<protein>
    <submittedName>
        <fullName evidence="2">Transcriptional regulator</fullName>
    </submittedName>
</protein>
<dbReference type="InterPro" id="IPR016032">
    <property type="entry name" value="Sig_transdc_resp-reg_C-effctor"/>
</dbReference>
<dbReference type="PATRIC" id="fig|1184387.3.peg.803"/>
<dbReference type="InterPro" id="IPR000792">
    <property type="entry name" value="Tscrpt_reg_LuxR_C"/>
</dbReference>
<dbReference type="GO" id="GO:0003677">
    <property type="term" value="F:DNA binding"/>
    <property type="evidence" value="ECO:0007669"/>
    <property type="project" value="InterPro"/>
</dbReference>
<dbReference type="PRINTS" id="PR00038">
    <property type="entry name" value="HTHLUXR"/>
</dbReference>
<dbReference type="Gene3D" id="1.10.10.10">
    <property type="entry name" value="Winged helix-like DNA-binding domain superfamily/Winged helix DNA-binding domain"/>
    <property type="match status" value="1"/>
</dbReference>
<evidence type="ECO:0000259" key="1">
    <source>
        <dbReference type="SMART" id="SM00421"/>
    </source>
</evidence>
<reference evidence="3" key="1">
    <citation type="journal article" date="2015" name="MBio">
        <title>Genome-Resolved Metagenomic Analysis Reveals Roles for Candidate Phyla and Other Microbial Community Members in Biogeochemical Transformations in Oil Reservoirs.</title>
        <authorList>
            <person name="Hu P."/>
            <person name="Tom L."/>
            <person name="Singh A."/>
            <person name="Thomas B.C."/>
            <person name="Baker B.J."/>
            <person name="Piceno Y.M."/>
            <person name="Andersen G.L."/>
            <person name="Banfield J.F."/>
        </authorList>
    </citation>
    <scope>NUCLEOTIDE SEQUENCE [LARGE SCALE GENOMIC DNA]</scope>
</reference>